<dbReference type="RefSeq" id="WP_140867843.1">
    <property type="nucleotide sequence ID" value="NZ_RCZK01000002.1"/>
</dbReference>
<dbReference type="EMBL" id="RCZK01000002">
    <property type="protein sequence ID" value="TPG14402.1"/>
    <property type="molecule type" value="Genomic_DNA"/>
</dbReference>
<evidence type="ECO:0000313" key="3">
    <source>
        <dbReference type="EMBL" id="TPG14402.1"/>
    </source>
</evidence>
<keyword evidence="4" id="KW-1185">Reference proteome</keyword>
<dbReference type="AlphaFoldDB" id="A0A502CNS2"/>
<keyword evidence="2" id="KW-1133">Transmembrane helix</keyword>
<feature type="transmembrane region" description="Helical" evidence="2">
    <location>
        <begin position="25"/>
        <end position="45"/>
    </location>
</feature>
<evidence type="ECO:0000256" key="1">
    <source>
        <dbReference type="SAM" id="MobiDB-lite"/>
    </source>
</evidence>
<keyword evidence="2" id="KW-0472">Membrane</keyword>
<proteinExistence type="predicted"/>
<accession>A0A502CNS2</accession>
<reference evidence="3 4" key="1">
    <citation type="journal article" date="2019" name="Environ. Microbiol.">
        <title>Species interactions and distinct microbial communities in high Arctic permafrost affected cryosols are associated with the CH4 and CO2 gas fluxes.</title>
        <authorList>
            <person name="Altshuler I."/>
            <person name="Hamel J."/>
            <person name="Turney S."/>
            <person name="Magnuson E."/>
            <person name="Levesque R."/>
            <person name="Greer C."/>
            <person name="Whyte L.G."/>
        </authorList>
    </citation>
    <scope>NUCLEOTIDE SEQUENCE [LARGE SCALE GENOMIC DNA]</scope>
    <source>
        <strain evidence="3 4">S5.1</strain>
    </source>
</reference>
<organism evidence="3 4">
    <name type="scientific">Sphingomonas oligophenolica</name>
    <dbReference type="NCBI Taxonomy" id="301154"/>
    <lineage>
        <taxon>Bacteria</taxon>
        <taxon>Pseudomonadati</taxon>
        <taxon>Pseudomonadota</taxon>
        <taxon>Alphaproteobacteria</taxon>
        <taxon>Sphingomonadales</taxon>
        <taxon>Sphingomonadaceae</taxon>
        <taxon>Sphingomonas</taxon>
    </lineage>
</organism>
<comment type="caution">
    <text evidence="3">The sequence shown here is derived from an EMBL/GenBank/DDBJ whole genome shotgun (WGS) entry which is preliminary data.</text>
</comment>
<protein>
    <submittedName>
        <fullName evidence="3">Uncharacterized protein</fullName>
    </submittedName>
</protein>
<dbReference type="OrthoDB" id="7499953at2"/>
<sequence>MNGDVDIPDPPTEEKADRARSRRRWLTLAEIVAVTGVGIAGLNLYSNWAERRDSAAERSVEQSSAAQEKARVELVGTVKHDGKELLLNDAHHDLSEATIAFPQALGIAIQHPAGEPAIEARWFDQPLLKLTDSGADDKTGRLPVLVTVRYFVGDDARTTSAIYDVVWRTKGHLFGGRSLGIEGMKLRRRGGSQAALDAAWARLKPEAR</sequence>
<gene>
    <name evidence="3" type="ORF">EAH84_03580</name>
</gene>
<keyword evidence="2" id="KW-0812">Transmembrane</keyword>
<evidence type="ECO:0000256" key="2">
    <source>
        <dbReference type="SAM" id="Phobius"/>
    </source>
</evidence>
<evidence type="ECO:0000313" key="4">
    <source>
        <dbReference type="Proteomes" id="UP000318413"/>
    </source>
</evidence>
<name>A0A502CNS2_9SPHN</name>
<dbReference type="Proteomes" id="UP000318413">
    <property type="component" value="Unassembled WGS sequence"/>
</dbReference>
<feature type="region of interest" description="Disordered" evidence="1">
    <location>
        <begin position="1"/>
        <end position="20"/>
    </location>
</feature>